<keyword evidence="2" id="KW-1185">Reference proteome</keyword>
<organism evidence="1 2">
    <name type="scientific">Paenibacillus abyssi</name>
    <dbReference type="NCBI Taxonomy" id="1340531"/>
    <lineage>
        <taxon>Bacteria</taxon>
        <taxon>Bacillati</taxon>
        <taxon>Bacillota</taxon>
        <taxon>Bacilli</taxon>
        <taxon>Bacillales</taxon>
        <taxon>Paenibacillaceae</taxon>
        <taxon>Paenibacillus</taxon>
    </lineage>
</organism>
<protein>
    <submittedName>
        <fullName evidence="1">Uncharacterized protein</fullName>
    </submittedName>
</protein>
<name>A0A917CYV7_9BACL</name>
<comment type="caution">
    <text evidence="1">The sequence shown here is derived from an EMBL/GenBank/DDBJ whole genome shotgun (WGS) entry which is preliminary data.</text>
</comment>
<reference evidence="1" key="2">
    <citation type="submission" date="2020-09" db="EMBL/GenBank/DDBJ databases">
        <authorList>
            <person name="Sun Q."/>
            <person name="Zhou Y."/>
        </authorList>
    </citation>
    <scope>NUCLEOTIDE SEQUENCE</scope>
    <source>
        <strain evidence="1">CGMCC 1.12987</strain>
    </source>
</reference>
<dbReference type="Pfam" id="PF00106">
    <property type="entry name" value="adh_short"/>
    <property type="match status" value="1"/>
</dbReference>
<dbReference type="Proteomes" id="UP000644756">
    <property type="component" value="Unassembled WGS sequence"/>
</dbReference>
<reference evidence="1" key="1">
    <citation type="journal article" date="2014" name="Int. J. Syst. Evol. Microbiol.">
        <title>Complete genome sequence of Corynebacterium casei LMG S-19264T (=DSM 44701T), isolated from a smear-ripened cheese.</title>
        <authorList>
            <consortium name="US DOE Joint Genome Institute (JGI-PGF)"/>
            <person name="Walter F."/>
            <person name="Albersmeier A."/>
            <person name="Kalinowski J."/>
            <person name="Ruckert C."/>
        </authorList>
    </citation>
    <scope>NUCLEOTIDE SEQUENCE</scope>
    <source>
        <strain evidence="1">CGMCC 1.12987</strain>
    </source>
</reference>
<accession>A0A917CYV7</accession>
<dbReference type="InterPro" id="IPR002347">
    <property type="entry name" value="SDR_fam"/>
</dbReference>
<evidence type="ECO:0000313" key="1">
    <source>
        <dbReference type="EMBL" id="GGG00284.1"/>
    </source>
</evidence>
<proteinExistence type="predicted"/>
<dbReference type="SUPFAM" id="SSF51735">
    <property type="entry name" value="NAD(P)-binding Rossmann-fold domains"/>
    <property type="match status" value="1"/>
</dbReference>
<evidence type="ECO:0000313" key="2">
    <source>
        <dbReference type="Proteomes" id="UP000644756"/>
    </source>
</evidence>
<dbReference type="EMBL" id="BMGR01000004">
    <property type="protein sequence ID" value="GGG00284.1"/>
    <property type="molecule type" value="Genomic_DNA"/>
</dbReference>
<dbReference type="PANTHER" id="PTHR42820">
    <property type="entry name" value="SHORT-CHAIN DEHYDROGENASE REDUCTASE"/>
    <property type="match status" value="1"/>
</dbReference>
<gene>
    <name evidence="1" type="ORF">GCM10010916_16880</name>
</gene>
<sequence>MRLENKVCLITGAASGIGKSTAHKFAEEGASVVVTDLDSDNGIKTEKKFVNQMEKLFLSRAM</sequence>
<dbReference type="InterPro" id="IPR036291">
    <property type="entry name" value="NAD(P)-bd_dom_sf"/>
</dbReference>
<dbReference type="Gene3D" id="3.40.50.720">
    <property type="entry name" value="NAD(P)-binding Rossmann-like Domain"/>
    <property type="match status" value="1"/>
</dbReference>
<dbReference type="AlphaFoldDB" id="A0A917CYV7"/>
<dbReference type="PANTHER" id="PTHR42820:SF1">
    <property type="entry name" value="SHORT-CHAIN DEHYDROGENASE_REDUCTASE FAMILY PROTEIN"/>
    <property type="match status" value="1"/>
</dbReference>